<dbReference type="PANTHER" id="PTHR48081:SF33">
    <property type="entry name" value="KYNURENINE FORMAMIDASE"/>
    <property type="match status" value="1"/>
</dbReference>
<reference evidence="3" key="1">
    <citation type="submission" date="2023-08" db="EMBL/GenBank/DDBJ databases">
        <title>Emergence of clinically-relevant ST2 carbapenem-resistant Acinetobacter baumannii strains in hospital sewages in Zhejiang, East of China.</title>
        <authorList>
            <person name="Kaichao C."/>
            <person name="Zhang R."/>
        </authorList>
    </citation>
    <scope>NUCLEOTIDE SEQUENCE</scope>
    <source>
        <strain evidence="3">M-RB-37</strain>
    </source>
</reference>
<proteinExistence type="predicted"/>
<dbReference type="GO" id="GO:0016787">
    <property type="term" value="F:hydrolase activity"/>
    <property type="evidence" value="ECO:0007669"/>
    <property type="project" value="UniProtKB-KW"/>
</dbReference>
<evidence type="ECO:0000313" key="4">
    <source>
        <dbReference type="Proteomes" id="UP001243844"/>
    </source>
</evidence>
<dbReference type="InterPro" id="IPR029058">
    <property type="entry name" value="AB_hydrolase_fold"/>
</dbReference>
<dbReference type="SUPFAM" id="SSF53474">
    <property type="entry name" value="alpha/beta-Hydrolases"/>
    <property type="match status" value="1"/>
</dbReference>
<keyword evidence="1 3" id="KW-0378">Hydrolase</keyword>
<accession>A0AAW8JAV5</accession>
<dbReference type="InterPro" id="IPR013094">
    <property type="entry name" value="AB_hydrolase_3"/>
</dbReference>
<organism evidence="3 4">
    <name type="scientific">Acinetobacter rudis</name>
    <dbReference type="NCBI Taxonomy" id="632955"/>
    <lineage>
        <taxon>Bacteria</taxon>
        <taxon>Pseudomonadati</taxon>
        <taxon>Pseudomonadota</taxon>
        <taxon>Gammaproteobacteria</taxon>
        <taxon>Moraxellales</taxon>
        <taxon>Moraxellaceae</taxon>
        <taxon>Acinetobacter</taxon>
    </lineage>
</organism>
<dbReference type="Pfam" id="PF07859">
    <property type="entry name" value="Abhydrolase_3"/>
    <property type="match status" value="1"/>
</dbReference>
<dbReference type="Proteomes" id="UP001243844">
    <property type="component" value="Unassembled WGS sequence"/>
</dbReference>
<name>A0AAW8JAV5_9GAMM</name>
<evidence type="ECO:0000313" key="3">
    <source>
        <dbReference type="EMBL" id="MDQ8937212.1"/>
    </source>
</evidence>
<evidence type="ECO:0000256" key="1">
    <source>
        <dbReference type="ARBA" id="ARBA00022801"/>
    </source>
</evidence>
<dbReference type="EMBL" id="JAVIDL010000057">
    <property type="protein sequence ID" value="MDQ8937212.1"/>
    <property type="molecule type" value="Genomic_DNA"/>
</dbReference>
<dbReference type="RefSeq" id="WP_308982186.1">
    <property type="nucleotide sequence ID" value="NZ_JAVIDL010000057.1"/>
</dbReference>
<dbReference type="InterPro" id="IPR050300">
    <property type="entry name" value="GDXG_lipolytic_enzyme"/>
</dbReference>
<evidence type="ECO:0000259" key="2">
    <source>
        <dbReference type="Pfam" id="PF07859"/>
    </source>
</evidence>
<sequence length="248" mass="28789">MLNYDNATTVANEEQILKDFQKRSQQCYQNYPCIQGISYAQAPRTCLDLFPVQAAKKTVVFIHGGYWQWCDKSDFAFITPHVIEQQKQCVLLEYDLAPAVSLTDIVEQVKQAIDFITQQPWMTEELILVGHSAGAHLAAVMLDHPRVNRAVLLSGIYDLQPIQQTPLNQALQLNEWEIQHLSPYLHSDKVNKPYEIYCGDDELTALRWQSQQYFKKRHALDGDQVQFAFIPDTNHYTILDQYFQHYLH</sequence>
<dbReference type="PANTHER" id="PTHR48081">
    <property type="entry name" value="AB HYDROLASE SUPERFAMILY PROTEIN C4A8.06C"/>
    <property type="match status" value="1"/>
</dbReference>
<gene>
    <name evidence="3" type="ORF">RFH47_15975</name>
</gene>
<dbReference type="Gene3D" id="3.40.50.1820">
    <property type="entry name" value="alpha/beta hydrolase"/>
    <property type="match status" value="1"/>
</dbReference>
<feature type="domain" description="Alpha/beta hydrolase fold-3" evidence="2">
    <location>
        <begin position="59"/>
        <end position="201"/>
    </location>
</feature>
<dbReference type="AlphaFoldDB" id="A0AAW8JAV5"/>
<protein>
    <submittedName>
        <fullName evidence="3">Alpha/beta hydrolase</fullName>
    </submittedName>
</protein>
<comment type="caution">
    <text evidence="3">The sequence shown here is derived from an EMBL/GenBank/DDBJ whole genome shotgun (WGS) entry which is preliminary data.</text>
</comment>